<dbReference type="Proteomes" id="UP000095287">
    <property type="component" value="Unplaced"/>
</dbReference>
<reference evidence="4" key="1">
    <citation type="submission" date="2016-11" db="UniProtKB">
        <authorList>
            <consortium name="WormBaseParasite"/>
        </authorList>
    </citation>
    <scope>IDENTIFICATION</scope>
</reference>
<evidence type="ECO:0000259" key="2">
    <source>
        <dbReference type="Pfam" id="PF02225"/>
    </source>
</evidence>
<dbReference type="InterPro" id="IPR003137">
    <property type="entry name" value="PA_domain"/>
</dbReference>
<feature type="chain" id="PRO_5009311632" evidence="1">
    <location>
        <begin position="20"/>
        <end position="340"/>
    </location>
</feature>
<organism evidence="3 4">
    <name type="scientific">Steinernema glaseri</name>
    <dbReference type="NCBI Taxonomy" id="37863"/>
    <lineage>
        <taxon>Eukaryota</taxon>
        <taxon>Metazoa</taxon>
        <taxon>Ecdysozoa</taxon>
        <taxon>Nematoda</taxon>
        <taxon>Chromadorea</taxon>
        <taxon>Rhabditida</taxon>
        <taxon>Tylenchina</taxon>
        <taxon>Panagrolaimomorpha</taxon>
        <taxon>Strongyloidoidea</taxon>
        <taxon>Steinernematidae</taxon>
        <taxon>Steinernema</taxon>
    </lineage>
</organism>
<feature type="signal peptide" evidence="1">
    <location>
        <begin position="1"/>
        <end position="19"/>
    </location>
</feature>
<protein>
    <submittedName>
        <fullName evidence="4">PA domain-containing protein</fullName>
    </submittedName>
</protein>
<name>A0A1I7Y1I9_9BILA</name>
<dbReference type="GO" id="GO:0004180">
    <property type="term" value="F:carboxypeptidase activity"/>
    <property type="evidence" value="ECO:0007669"/>
    <property type="project" value="TreeGrafter"/>
</dbReference>
<sequence>MLMRSMLVVLFLLFSRATGHFFERSARGVVLGEADLYETEEIEDIEDVLKRNIRWEGIRDNLREFTREPHVAGSEGNNRLAETIADKWKAAGLEDVHFTEYDVLLSYPNYSSPNHVSILGSDGTVLYKNKGRSPVIFPDEQGAPGADVQWVAYAAEGTVVGDVVYAHYGRSVDFDVLKKAGVHLKGKIALLRYSNGFRGDKVRLAQQHGAIGAILYSDPAEVARDGSEEVYPSTEWMPSGGVQRGTLKTQHGDPLTPLYPAKPDLYPGRTIHEAKKEHVLPSIPAVPLSYGDAWHILSRMEGKKVPAEWQGGLNVTYRMGPGLRSGQKVKIDVRSSLEKR</sequence>
<evidence type="ECO:0000313" key="3">
    <source>
        <dbReference type="Proteomes" id="UP000095287"/>
    </source>
</evidence>
<dbReference type="InterPro" id="IPR046450">
    <property type="entry name" value="PA_dom_sf"/>
</dbReference>
<dbReference type="WBParaSite" id="L893_g11500.t1">
    <property type="protein sequence ID" value="L893_g11500.t1"/>
    <property type="gene ID" value="L893_g11500"/>
</dbReference>
<feature type="domain" description="PA" evidence="2">
    <location>
        <begin position="160"/>
        <end position="247"/>
    </location>
</feature>
<keyword evidence="1" id="KW-0732">Signal</keyword>
<dbReference type="PANTHER" id="PTHR10404:SF77">
    <property type="entry name" value="GLUTAMATE CARBOXYPEPTIDASE 2 HOMOLOG"/>
    <property type="match status" value="1"/>
</dbReference>
<dbReference type="FunFam" id="3.50.30.30:FF:000033">
    <property type="entry name" value="Glutamate carboxypeptidase 2 homolog"/>
    <property type="match status" value="1"/>
</dbReference>
<accession>A0A1I7Y1I9</accession>
<proteinExistence type="predicted"/>
<dbReference type="CDD" id="cd02121">
    <property type="entry name" value="PA_GCPII_like"/>
    <property type="match status" value="1"/>
</dbReference>
<evidence type="ECO:0000256" key="1">
    <source>
        <dbReference type="SAM" id="SignalP"/>
    </source>
</evidence>
<dbReference type="AlphaFoldDB" id="A0A1I7Y1I9"/>
<dbReference type="Pfam" id="PF02225">
    <property type="entry name" value="PA"/>
    <property type="match status" value="1"/>
</dbReference>
<keyword evidence="3" id="KW-1185">Reference proteome</keyword>
<dbReference type="Gene3D" id="3.40.630.10">
    <property type="entry name" value="Zn peptidases"/>
    <property type="match status" value="1"/>
</dbReference>
<dbReference type="InterPro" id="IPR039373">
    <property type="entry name" value="Peptidase_M28B"/>
</dbReference>
<dbReference type="SUPFAM" id="SSF52025">
    <property type="entry name" value="PA domain"/>
    <property type="match status" value="1"/>
</dbReference>
<dbReference type="SUPFAM" id="SSF53187">
    <property type="entry name" value="Zn-dependent exopeptidases"/>
    <property type="match status" value="1"/>
</dbReference>
<dbReference type="Gene3D" id="3.50.30.30">
    <property type="match status" value="1"/>
</dbReference>
<evidence type="ECO:0000313" key="4">
    <source>
        <dbReference type="WBParaSite" id="L893_g11500.t1"/>
    </source>
</evidence>
<dbReference type="PANTHER" id="PTHR10404">
    <property type="entry name" value="N-ACETYLATED-ALPHA-LINKED ACIDIC DIPEPTIDASE"/>
    <property type="match status" value="1"/>
</dbReference>